<sequence length="267" mass="29401">MKTMEKFTVAEKRWLLVGMALHKIVHPAICQALRTEAGHPVPYGCMDISEAIEQLCSKTVFERQLKDAATELRSKVRNKWGHPIMNEWITEDHFHQCFVAMRKVIELLPFSSPAVRERTSMRLSRFETADSMGNILLNPYNFFPGGDNGQTVVVNSHQPSSDCCEACGHTPYPSPSGQNHPSAASGNHPILYYIEKKVRGKNVKEASKSGFSWLHLAGGVTIGVAVGILLASAPGKCGGVVRDGSLPISLLKLQDMIQAYSHLRFSG</sequence>
<evidence type="ECO:0000313" key="2">
    <source>
        <dbReference type="Proteomes" id="UP000001554"/>
    </source>
</evidence>
<gene>
    <name evidence="3" type="primary">LOC118424434</name>
    <name evidence="1" type="ORF">BRAFLDRAFT_122392</name>
</gene>
<keyword evidence="2" id="KW-1185">Reference proteome</keyword>
<evidence type="ECO:0000313" key="1">
    <source>
        <dbReference type="EMBL" id="EEN48031.1"/>
    </source>
</evidence>
<reference evidence="2" key="2">
    <citation type="journal article" date="2020" name="Nat. Ecol. Evol.">
        <title>Deeply conserved synteny resolves early events in vertebrate evolution.</title>
        <authorList>
            <person name="Simakov O."/>
            <person name="Marletaz F."/>
            <person name="Yue J.X."/>
            <person name="O'Connell B."/>
            <person name="Jenkins J."/>
            <person name="Brandt A."/>
            <person name="Calef R."/>
            <person name="Tung C.H."/>
            <person name="Huang T.K."/>
            <person name="Schmutz J."/>
            <person name="Satoh N."/>
            <person name="Yu J.K."/>
            <person name="Putnam N.H."/>
            <person name="Green R.E."/>
            <person name="Rokhsar D.S."/>
        </authorList>
    </citation>
    <scope>NUCLEOTIDE SEQUENCE [LARGE SCALE GENOMIC DNA]</scope>
    <source>
        <strain evidence="2">S238N-H82</strain>
    </source>
</reference>
<dbReference type="Proteomes" id="UP000001554">
    <property type="component" value="Chromosome 10"/>
</dbReference>
<accession>C3ZHN6</accession>
<evidence type="ECO:0000313" key="3">
    <source>
        <dbReference type="RefSeq" id="XP_035688891.1"/>
    </source>
</evidence>
<proteinExistence type="predicted"/>
<dbReference type="OrthoDB" id="5988093at2759"/>
<dbReference type="AlphaFoldDB" id="C3ZHN6"/>
<name>C3ZHN6_BRAFL</name>
<reference evidence="3" key="3">
    <citation type="submission" date="2025-04" db="UniProtKB">
        <authorList>
            <consortium name="RefSeq"/>
        </authorList>
    </citation>
    <scope>IDENTIFICATION</scope>
    <source>
        <strain evidence="3">S238N-H82</strain>
        <tissue evidence="3">Testes</tissue>
    </source>
</reference>
<dbReference type="RefSeq" id="XP_035688891.1">
    <property type="nucleotide sequence ID" value="XM_035832998.1"/>
</dbReference>
<dbReference type="EMBL" id="GG666623">
    <property type="protein sequence ID" value="EEN48031.1"/>
    <property type="molecule type" value="Genomic_DNA"/>
</dbReference>
<dbReference type="InParanoid" id="C3ZHN6"/>
<dbReference type="KEGG" id="bfo:118424434"/>
<organism>
    <name type="scientific">Branchiostoma floridae</name>
    <name type="common">Florida lancelet</name>
    <name type="synonym">Amphioxus</name>
    <dbReference type="NCBI Taxonomy" id="7739"/>
    <lineage>
        <taxon>Eukaryota</taxon>
        <taxon>Metazoa</taxon>
        <taxon>Chordata</taxon>
        <taxon>Cephalochordata</taxon>
        <taxon>Leptocardii</taxon>
        <taxon>Amphioxiformes</taxon>
        <taxon>Branchiostomatidae</taxon>
        <taxon>Branchiostoma</taxon>
    </lineage>
</organism>
<protein>
    <submittedName>
        <fullName evidence="3">Uncharacterized protein LOC118424434</fullName>
    </submittedName>
</protein>
<reference evidence="1" key="1">
    <citation type="journal article" date="2008" name="Nature">
        <title>The amphioxus genome and the evolution of the chordate karyotype.</title>
        <authorList>
            <consortium name="US DOE Joint Genome Institute (JGI-PGF)"/>
            <person name="Putnam N.H."/>
            <person name="Butts T."/>
            <person name="Ferrier D.E.K."/>
            <person name="Furlong R.F."/>
            <person name="Hellsten U."/>
            <person name="Kawashima T."/>
            <person name="Robinson-Rechavi M."/>
            <person name="Shoguchi E."/>
            <person name="Terry A."/>
            <person name="Yu J.-K."/>
            <person name="Benito-Gutierrez E.L."/>
            <person name="Dubchak I."/>
            <person name="Garcia-Fernandez J."/>
            <person name="Gibson-Brown J.J."/>
            <person name="Grigoriev I.V."/>
            <person name="Horton A.C."/>
            <person name="de Jong P.J."/>
            <person name="Jurka J."/>
            <person name="Kapitonov V.V."/>
            <person name="Kohara Y."/>
            <person name="Kuroki Y."/>
            <person name="Lindquist E."/>
            <person name="Lucas S."/>
            <person name="Osoegawa K."/>
            <person name="Pennacchio L.A."/>
            <person name="Salamov A.A."/>
            <person name="Satou Y."/>
            <person name="Sauka-Spengler T."/>
            <person name="Schmutz J."/>
            <person name="Shin-I T."/>
            <person name="Toyoda A."/>
            <person name="Bronner-Fraser M."/>
            <person name="Fujiyama A."/>
            <person name="Holland L.Z."/>
            <person name="Holland P.W.H."/>
            <person name="Satoh N."/>
            <person name="Rokhsar D.S."/>
        </authorList>
    </citation>
    <scope>NUCLEOTIDE SEQUENCE [LARGE SCALE GENOMIC DNA]</scope>
    <source>
        <strain evidence="1">S238N-H82</strain>
        <tissue evidence="1">Testes</tissue>
    </source>
</reference>
<dbReference type="GeneID" id="118424434"/>